<reference evidence="6 7" key="1">
    <citation type="submission" date="2019-01" db="EMBL/GenBank/DDBJ databases">
        <authorList>
            <person name="Chen W.-M."/>
        </authorList>
    </citation>
    <scope>NUCLEOTIDE SEQUENCE [LARGE SCALE GENOMIC DNA]</scope>
    <source>
        <strain evidence="6 7">ICH-3</strain>
    </source>
</reference>
<dbReference type="Proteomes" id="UP000288178">
    <property type="component" value="Unassembled WGS sequence"/>
</dbReference>
<dbReference type="Gene3D" id="1.25.40.10">
    <property type="entry name" value="Tetratricopeptide repeat domain"/>
    <property type="match status" value="1"/>
</dbReference>
<keyword evidence="3" id="KW-0812">Transmembrane</keyword>
<keyword evidence="3" id="KW-0472">Membrane</keyword>
<dbReference type="SUPFAM" id="SSF48452">
    <property type="entry name" value="TPR-like"/>
    <property type="match status" value="1"/>
</dbReference>
<feature type="domain" description="GGDEF" evidence="5">
    <location>
        <begin position="493"/>
        <end position="621"/>
    </location>
</feature>
<gene>
    <name evidence="6" type="ORF">ENE75_11620</name>
</gene>
<dbReference type="GO" id="GO:1902201">
    <property type="term" value="P:negative regulation of bacterial-type flagellum-dependent cell motility"/>
    <property type="evidence" value="ECO:0007669"/>
    <property type="project" value="TreeGrafter"/>
</dbReference>
<evidence type="ECO:0000256" key="3">
    <source>
        <dbReference type="SAM" id="Phobius"/>
    </source>
</evidence>
<dbReference type="InterPro" id="IPR029787">
    <property type="entry name" value="Nucleotide_cyclase"/>
</dbReference>
<proteinExistence type="predicted"/>
<feature type="signal peptide" evidence="4">
    <location>
        <begin position="1"/>
        <end position="23"/>
    </location>
</feature>
<dbReference type="EMBL" id="SACT01000003">
    <property type="protein sequence ID" value="RVT51467.1"/>
    <property type="molecule type" value="Genomic_DNA"/>
</dbReference>
<protein>
    <recommendedName>
        <fullName evidence="1">diguanylate cyclase</fullName>
        <ecNumber evidence="1">2.7.7.65</ecNumber>
    </recommendedName>
</protein>
<dbReference type="InterPro" id="IPR050469">
    <property type="entry name" value="Diguanylate_Cyclase"/>
</dbReference>
<dbReference type="SUPFAM" id="SSF55073">
    <property type="entry name" value="Nucleotide cyclase"/>
    <property type="match status" value="1"/>
</dbReference>
<evidence type="ECO:0000313" key="6">
    <source>
        <dbReference type="EMBL" id="RVT51467.1"/>
    </source>
</evidence>
<keyword evidence="4" id="KW-0732">Signal</keyword>
<dbReference type="FunFam" id="3.30.70.270:FF:000001">
    <property type="entry name" value="Diguanylate cyclase domain protein"/>
    <property type="match status" value="1"/>
</dbReference>
<evidence type="ECO:0000313" key="7">
    <source>
        <dbReference type="Proteomes" id="UP000288178"/>
    </source>
</evidence>
<evidence type="ECO:0000256" key="2">
    <source>
        <dbReference type="ARBA" id="ARBA00034247"/>
    </source>
</evidence>
<dbReference type="PROSITE" id="PS50887">
    <property type="entry name" value="GGDEF"/>
    <property type="match status" value="1"/>
</dbReference>
<keyword evidence="7" id="KW-1185">Reference proteome</keyword>
<organism evidence="6 7">
    <name type="scientific">Rubrivivax albus</name>
    <dbReference type="NCBI Taxonomy" id="2499835"/>
    <lineage>
        <taxon>Bacteria</taxon>
        <taxon>Pseudomonadati</taxon>
        <taxon>Pseudomonadota</taxon>
        <taxon>Betaproteobacteria</taxon>
        <taxon>Burkholderiales</taxon>
        <taxon>Sphaerotilaceae</taxon>
        <taxon>Rubrivivax</taxon>
    </lineage>
</organism>
<dbReference type="OrthoDB" id="9813903at2"/>
<evidence type="ECO:0000256" key="1">
    <source>
        <dbReference type="ARBA" id="ARBA00012528"/>
    </source>
</evidence>
<dbReference type="NCBIfam" id="TIGR00254">
    <property type="entry name" value="GGDEF"/>
    <property type="match status" value="1"/>
</dbReference>
<dbReference type="EC" id="2.7.7.65" evidence="1"/>
<keyword evidence="3" id="KW-1133">Transmembrane helix</keyword>
<dbReference type="RefSeq" id="WP_128198468.1">
    <property type="nucleotide sequence ID" value="NZ_SACT01000003.1"/>
</dbReference>
<name>A0A437JVR8_9BURK</name>
<dbReference type="Gene3D" id="3.30.70.270">
    <property type="match status" value="1"/>
</dbReference>
<dbReference type="GO" id="GO:0005886">
    <property type="term" value="C:plasma membrane"/>
    <property type="evidence" value="ECO:0007669"/>
    <property type="project" value="TreeGrafter"/>
</dbReference>
<feature type="chain" id="PRO_5019284203" description="diguanylate cyclase" evidence="4">
    <location>
        <begin position="24"/>
        <end position="621"/>
    </location>
</feature>
<dbReference type="InterPro" id="IPR011990">
    <property type="entry name" value="TPR-like_helical_dom_sf"/>
</dbReference>
<dbReference type="GO" id="GO:0043709">
    <property type="term" value="P:cell adhesion involved in single-species biofilm formation"/>
    <property type="evidence" value="ECO:0007669"/>
    <property type="project" value="TreeGrafter"/>
</dbReference>
<sequence>MNTVLRGCLGLLLAGMLAATATAAPDRAPWPAVLAETLEASIDDPMAALEPERRRAVLAQGEERFWRWLAVARLESALEMDEATAHSLQRAADALAAAPGAPPEAAAWLKAAQLRLAGLGADGPAQIKPLTALRESLPAGPSVLRCELLDIETWTLHAIDSLDEAWRAAEALADCSERTGWAFFGAQAALTQGQIVAVDRGRPDARDRALAHFARADAAVAPGRGRYLRSLVTYAAGIALADLRLPADALPFLQQALAISRDLGDRAGIAAALIQMAALDVEGQAPADALRPLAEAEALLSDLGDGTRIVNVHALRLRAMAALRHADLPRALSRAVALDLGGELPQSRRNMALALAEAYASLGQHAQAYAQMQRARALDEEARQLGRDTQVLLLQARYDTARRDAEIASLKHREEAAQLTVQAQSATQRALWGGLSVLSLVLVGVAMLGWRAWRSRRELTDLALRDELTSLPNRRAIEAYARAQLSQSQRLGLPFTIALLDLDHFKQVNDRFGHPAGDALLQALARVVPQVLRAPDRLGRWGGEEFMLVLPGTRADELGGVFARLLAAFAVVDTPGLSSPHGVTFSMGGVEAGPHDGFDALLSLADERLYAAKDAGRATWR</sequence>
<comment type="caution">
    <text evidence="6">The sequence shown here is derived from an EMBL/GenBank/DDBJ whole genome shotgun (WGS) entry which is preliminary data.</text>
</comment>
<dbReference type="InterPro" id="IPR043128">
    <property type="entry name" value="Rev_trsase/Diguanyl_cyclase"/>
</dbReference>
<dbReference type="AlphaFoldDB" id="A0A437JVR8"/>
<dbReference type="GO" id="GO:0052621">
    <property type="term" value="F:diguanylate cyclase activity"/>
    <property type="evidence" value="ECO:0007669"/>
    <property type="project" value="UniProtKB-EC"/>
</dbReference>
<dbReference type="SMART" id="SM00267">
    <property type="entry name" value="GGDEF"/>
    <property type="match status" value="1"/>
</dbReference>
<feature type="transmembrane region" description="Helical" evidence="3">
    <location>
        <begin position="430"/>
        <end position="450"/>
    </location>
</feature>
<dbReference type="PANTHER" id="PTHR45138:SF9">
    <property type="entry name" value="DIGUANYLATE CYCLASE DGCM-RELATED"/>
    <property type="match status" value="1"/>
</dbReference>
<comment type="catalytic activity">
    <reaction evidence="2">
        <text>2 GTP = 3',3'-c-di-GMP + 2 diphosphate</text>
        <dbReference type="Rhea" id="RHEA:24898"/>
        <dbReference type="ChEBI" id="CHEBI:33019"/>
        <dbReference type="ChEBI" id="CHEBI:37565"/>
        <dbReference type="ChEBI" id="CHEBI:58805"/>
        <dbReference type="EC" id="2.7.7.65"/>
    </reaction>
</comment>
<dbReference type="CDD" id="cd01949">
    <property type="entry name" value="GGDEF"/>
    <property type="match status" value="1"/>
</dbReference>
<dbReference type="Pfam" id="PF00990">
    <property type="entry name" value="GGDEF"/>
    <property type="match status" value="1"/>
</dbReference>
<dbReference type="PANTHER" id="PTHR45138">
    <property type="entry name" value="REGULATORY COMPONENTS OF SENSORY TRANSDUCTION SYSTEM"/>
    <property type="match status" value="1"/>
</dbReference>
<evidence type="ECO:0000256" key="4">
    <source>
        <dbReference type="SAM" id="SignalP"/>
    </source>
</evidence>
<evidence type="ECO:0000259" key="5">
    <source>
        <dbReference type="PROSITE" id="PS50887"/>
    </source>
</evidence>
<accession>A0A437JVR8</accession>
<dbReference type="InterPro" id="IPR000160">
    <property type="entry name" value="GGDEF_dom"/>
</dbReference>